<dbReference type="InterPro" id="IPR012338">
    <property type="entry name" value="Beta-lactam/transpept-like"/>
</dbReference>
<dbReference type="EMBL" id="CASHTH010003333">
    <property type="protein sequence ID" value="CAI8043535.1"/>
    <property type="molecule type" value="Genomic_DNA"/>
</dbReference>
<dbReference type="AlphaFoldDB" id="A0AA35T849"/>
<evidence type="ECO:0000313" key="2">
    <source>
        <dbReference type="EMBL" id="CAI8043535.1"/>
    </source>
</evidence>
<dbReference type="Gene3D" id="3.40.710.10">
    <property type="entry name" value="DD-peptidase/beta-lactamase superfamily"/>
    <property type="match status" value="2"/>
</dbReference>
<dbReference type="InterPro" id="IPR050789">
    <property type="entry name" value="Diverse_Enzym_Activities"/>
</dbReference>
<dbReference type="PANTHER" id="PTHR43283:SF3">
    <property type="entry name" value="BETA-LACTAMASE FAMILY PROTEIN (AFU_ORTHOLOGUE AFUA_5G07500)"/>
    <property type="match status" value="1"/>
</dbReference>
<evidence type="ECO:0000313" key="3">
    <source>
        <dbReference type="Proteomes" id="UP001174909"/>
    </source>
</evidence>
<protein>
    <submittedName>
        <fullName evidence="2">Esterase EstB</fullName>
    </submittedName>
</protein>
<dbReference type="InterPro" id="IPR001466">
    <property type="entry name" value="Beta-lactam-related"/>
</dbReference>
<organism evidence="2 3">
    <name type="scientific">Geodia barretti</name>
    <name type="common">Barrett's horny sponge</name>
    <dbReference type="NCBI Taxonomy" id="519541"/>
    <lineage>
        <taxon>Eukaryota</taxon>
        <taxon>Metazoa</taxon>
        <taxon>Porifera</taxon>
        <taxon>Demospongiae</taxon>
        <taxon>Heteroscleromorpha</taxon>
        <taxon>Tetractinellida</taxon>
        <taxon>Astrophorina</taxon>
        <taxon>Geodiidae</taxon>
        <taxon>Geodia</taxon>
    </lineage>
</organism>
<dbReference type="PANTHER" id="PTHR43283">
    <property type="entry name" value="BETA-LACTAMASE-RELATED"/>
    <property type="match status" value="1"/>
</dbReference>
<dbReference type="Pfam" id="PF00144">
    <property type="entry name" value="Beta-lactamase"/>
    <property type="match status" value="1"/>
</dbReference>
<proteinExistence type="predicted"/>
<gene>
    <name evidence="2" type="ORF">GBAR_LOCUS24141</name>
</gene>
<keyword evidence="3" id="KW-1185">Reference proteome</keyword>
<name>A0AA35T849_GEOBA</name>
<accession>A0AA35T849</accession>
<dbReference type="Proteomes" id="UP001174909">
    <property type="component" value="Unassembled WGS sequence"/>
</dbReference>
<evidence type="ECO:0000259" key="1">
    <source>
        <dbReference type="Pfam" id="PF00144"/>
    </source>
</evidence>
<feature type="domain" description="Beta-lactamase-related" evidence="1">
    <location>
        <begin position="33"/>
        <end position="142"/>
    </location>
</feature>
<comment type="caution">
    <text evidence="2">The sequence shown here is derived from an EMBL/GenBank/DDBJ whole genome shotgun (WGS) entry which is preliminary data.</text>
</comment>
<reference evidence="2" key="1">
    <citation type="submission" date="2023-03" db="EMBL/GenBank/DDBJ databases">
        <authorList>
            <person name="Steffen K."/>
            <person name="Cardenas P."/>
        </authorList>
    </citation>
    <scope>NUCLEOTIDE SEQUENCE</scope>
</reference>
<dbReference type="SUPFAM" id="SSF56601">
    <property type="entry name" value="beta-lactamase/transpeptidase-like"/>
    <property type="match status" value="2"/>
</dbReference>
<sequence>MMNTAELNPNLIAAPHEVGLSAKRLTCISTTSQKFIDEERLAGSVTVVARRGKVAHFEASGMMNVEASKPMQRDTIFPIYSMTKPIAAAAVMMLCEEGKLQLDAPASTYLPELGELKVAADAEGESLTLVEADRDMTVRDLMRPHRRTARGALEGKQLMKSESVELMTRNHLPEYLIPLDKKPDERYAGLGFGLGVSVRVQQTGWVPASQVGEYGWIGGASTEFWISPRDELVAITLAQHIPFSELSERVKPLAYAAILKE</sequence>